<dbReference type="GO" id="GO:0015627">
    <property type="term" value="C:type II protein secretion system complex"/>
    <property type="evidence" value="ECO:0007669"/>
    <property type="project" value="TreeGrafter"/>
</dbReference>
<evidence type="ECO:0000313" key="2">
    <source>
        <dbReference type="EMBL" id="TYZ09587.1"/>
    </source>
</evidence>
<dbReference type="InterPro" id="IPR051675">
    <property type="entry name" value="Endo/Exo/Phosphatase_dom_1"/>
</dbReference>
<dbReference type="InterPro" id="IPR010994">
    <property type="entry name" value="RuvA_2-like"/>
</dbReference>
<dbReference type="EMBL" id="VTHL01000009">
    <property type="protein sequence ID" value="TYZ09587.1"/>
    <property type="molecule type" value="Genomic_DNA"/>
</dbReference>
<feature type="domain" description="Helix-hairpin-helix DNA-binding motif class 1" evidence="1">
    <location>
        <begin position="282"/>
        <end position="301"/>
    </location>
</feature>
<comment type="caution">
    <text evidence="2">The sequence shown here is derived from an EMBL/GenBank/DDBJ whole genome shotgun (WGS) entry which is preliminary data.</text>
</comment>
<name>A0A5D6V2P8_9BACT</name>
<dbReference type="GO" id="GO:0006281">
    <property type="term" value="P:DNA repair"/>
    <property type="evidence" value="ECO:0007669"/>
    <property type="project" value="InterPro"/>
</dbReference>
<dbReference type="PANTHER" id="PTHR21180:SF32">
    <property type="entry name" value="ENDONUCLEASE_EXONUCLEASE_PHOSPHATASE FAMILY DOMAIN-CONTAINING PROTEIN 1"/>
    <property type="match status" value="1"/>
</dbReference>
<dbReference type="GO" id="GO:0015628">
    <property type="term" value="P:protein secretion by the type II secretion system"/>
    <property type="evidence" value="ECO:0007669"/>
    <property type="project" value="TreeGrafter"/>
</dbReference>
<evidence type="ECO:0000259" key="1">
    <source>
        <dbReference type="SMART" id="SM00278"/>
    </source>
</evidence>
<dbReference type="PANTHER" id="PTHR21180">
    <property type="entry name" value="ENDONUCLEASE/EXONUCLEASE/PHOSPHATASE FAMILY DOMAIN-CONTAINING PROTEIN 1"/>
    <property type="match status" value="1"/>
</dbReference>
<reference evidence="2 3" key="1">
    <citation type="submission" date="2019-08" db="EMBL/GenBank/DDBJ databases">
        <authorList>
            <person name="Seo M.-J."/>
        </authorList>
    </citation>
    <scope>NUCLEOTIDE SEQUENCE [LARGE SCALE GENOMIC DNA]</scope>
    <source>
        <strain evidence="2 3">KIGAM108</strain>
    </source>
</reference>
<evidence type="ECO:0000313" key="3">
    <source>
        <dbReference type="Proteomes" id="UP000322791"/>
    </source>
</evidence>
<accession>A0A5D6V2P8</accession>
<dbReference type="GO" id="GO:0003677">
    <property type="term" value="F:DNA binding"/>
    <property type="evidence" value="ECO:0007669"/>
    <property type="project" value="InterPro"/>
</dbReference>
<dbReference type="SUPFAM" id="SSF47781">
    <property type="entry name" value="RuvA domain 2-like"/>
    <property type="match status" value="3"/>
</dbReference>
<dbReference type="SMART" id="SM00278">
    <property type="entry name" value="HhH1"/>
    <property type="match status" value="2"/>
</dbReference>
<organism evidence="2 3">
    <name type="scientific">Hymenobacter lutimineralis</name>
    <dbReference type="NCBI Taxonomy" id="2606448"/>
    <lineage>
        <taxon>Bacteria</taxon>
        <taxon>Pseudomonadati</taxon>
        <taxon>Bacteroidota</taxon>
        <taxon>Cytophagia</taxon>
        <taxon>Cytophagales</taxon>
        <taxon>Hymenobacteraceae</taxon>
        <taxon>Hymenobacter</taxon>
    </lineage>
</organism>
<proteinExistence type="predicted"/>
<dbReference type="Gene3D" id="1.10.150.280">
    <property type="entry name" value="AF1531-like domain"/>
    <property type="match status" value="2"/>
</dbReference>
<feature type="domain" description="Helix-hairpin-helix DNA-binding motif class 1" evidence="1">
    <location>
        <begin position="213"/>
        <end position="232"/>
    </location>
</feature>
<dbReference type="InterPro" id="IPR003583">
    <property type="entry name" value="Hlx-hairpin-Hlx_DNA-bd_motif"/>
</dbReference>
<protein>
    <recommendedName>
        <fullName evidence="1">Helix-hairpin-helix DNA-binding motif class 1 domain-containing protein</fullName>
    </recommendedName>
</protein>
<dbReference type="Proteomes" id="UP000322791">
    <property type="component" value="Unassembled WGS sequence"/>
</dbReference>
<dbReference type="RefSeq" id="WP_149070884.1">
    <property type="nucleotide sequence ID" value="NZ_VTHL01000009.1"/>
</dbReference>
<dbReference type="Pfam" id="PF12836">
    <property type="entry name" value="HHH_3"/>
    <property type="match status" value="2"/>
</dbReference>
<dbReference type="AlphaFoldDB" id="A0A5D6V2P8"/>
<gene>
    <name evidence="2" type="ORF">FY528_10105</name>
</gene>
<sequence length="337" mass="37812">MKRLLLSAYLLAHRQFRFSRVETNGFVLLLLLLGLILLAPSLLLKALPEYNPAPDQHQLEKFAAELQANRAPARQYPARYARTRPVYGRRAAVPQVALAPFNPNTLSATDWEARGVPHYVAARLVRYGAAIGGFRAKVQVQKAYGLEPALYARLAPYIMLPEELPARVKPEWGSKEKASQPAGGFAGHQASGKHFKRKPTHLQPFDLNTADTAQLQQIRGIGQKTALRLVAYRERLGGFVQPSQLTEVFSFAPDLVDSLHKYSFVRAGYVPERLAINQASFEELKAHPYVGARLARVLVSYRAQHGPFQQADDLRQIRILEAATLEKLRPYLDFKMP</sequence>
<keyword evidence="3" id="KW-1185">Reference proteome</keyword>